<sequence>MPFKALSEVNPAGGLYLASWHPTAFAQTVDCIHDDVTAGGVGDCRIIPPMEMGLRLISRFAVGDVWRPLARSHFYQRISRTNLHYFRALGHGTAGQRQDSRYGSYFH</sequence>
<comment type="caution">
    <text evidence="1">The sequence shown here is derived from an EMBL/GenBank/DDBJ whole genome shotgun (WGS) entry which is preliminary data.</text>
</comment>
<dbReference type="EMBL" id="VFPT01000002">
    <property type="protein sequence ID" value="TQM90361.1"/>
    <property type="molecule type" value="Genomic_DNA"/>
</dbReference>
<name>A0A543K5L0_9RHOB</name>
<proteinExistence type="predicted"/>
<accession>A0A543K5L0</accession>
<organism evidence="1 2">
    <name type="scientific">Roseinatronobacter monicus</name>
    <dbReference type="NCBI Taxonomy" id="393481"/>
    <lineage>
        <taxon>Bacteria</taxon>
        <taxon>Pseudomonadati</taxon>
        <taxon>Pseudomonadota</taxon>
        <taxon>Alphaproteobacteria</taxon>
        <taxon>Rhodobacterales</taxon>
        <taxon>Paracoccaceae</taxon>
        <taxon>Roseinatronobacter</taxon>
    </lineage>
</organism>
<reference evidence="1 2" key="1">
    <citation type="submission" date="2019-06" db="EMBL/GenBank/DDBJ databases">
        <title>Genomic Encyclopedia of Archaeal and Bacterial Type Strains, Phase II (KMG-II): from individual species to whole genera.</title>
        <authorList>
            <person name="Goeker M."/>
        </authorList>
    </citation>
    <scope>NUCLEOTIDE SEQUENCE [LARGE SCALE GENOMIC DNA]</scope>
    <source>
        <strain evidence="1 2">DSM 18423</strain>
    </source>
</reference>
<dbReference type="AlphaFoldDB" id="A0A543K5L0"/>
<evidence type="ECO:0000313" key="2">
    <source>
        <dbReference type="Proteomes" id="UP000320582"/>
    </source>
</evidence>
<evidence type="ECO:0000313" key="1">
    <source>
        <dbReference type="EMBL" id="TQM90361.1"/>
    </source>
</evidence>
<keyword evidence="2" id="KW-1185">Reference proteome</keyword>
<dbReference type="Proteomes" id="UP000320582">
    <property type="component" value="Unassembled WGS sequence"/>
</dbReference>
<protein>
    <submittedName>
        <fullName evidence="1">Uncharacterized protein</fullName>
    </submittedName>
</protein>
<gene>
    <name evidence="1" type="ORF">BD293_3738</name>
</gene>